<dbReference type="EnsemblMetazoa" id="XM_019915296.1">
    <property type="protein sequence ID" value="XP_019770855.1"/>
    <property type="gene ID" value="LOC109544883"/>
</dbReference>
<dbReference type="InterPro" id="IPR014756">
    <property type="entry name" value="Ig_E-set"/>
</dbReference>
<proteinExistence type="inferred from homology"/>
<dbReference type="KEGG" id="dpa:109544883"/>
<organism evidence="8 9">
    <name type="scientific">Dendroctonus ponderosae</name>
    <name type="common">Mountain pine beetle</name>
    <dbReference type="NCBI Taxonomy" id="77166"/>
    <lineage>
        <taxon>Eukaryota</taxon>
        <taxon>Metazoa</taxon>
        <taxon>Ecdysozoa</taxon>
        <taxon>Arthropoda</taxon>
        <taxon>Hexapoda</taxon>
        <taxon>Insecta</taxon>
        <taxon>Pterygota</taxon>
        <taxon>Neoptera</taxon>
        <taxon>Endopterygota</taxon>
        <taxon>Coleoptera</taxon>
        <taxon>Polyphaga</taxon>
        <taxon>Cucujiformia</taxon>
        <taxon>Curculionidae</taxon>
        <taxon>Scolytinae</taxon>
        <taxon>Dendroctonus</taxon>
    </lineage>
</organism>
<dbReference type="Pfam" id="PF03643">
    <property type="entry name" value="Vps26"/>
    <property type="match status" value="1"/>
</dbReference>
<accession>A0AAR5QCB0</accession>
<reference evidence="8" key="2">
    <citation type="submission" date="2024-08" db="UniProtKB">
        <authorList>
            <consortium name="EnsemblMetazoa"/>
        </authorList>
    </citation>
    <scope>IDENTIFICATION</scope>
</reference>
<dbReference type="AlphaFoldDB" id="A0AAR5QCB0"/>
<feature type="transmembrane region" description="Helical" evidence="7">
    <location>
        <begin position="44"/>
        <end position="66"/>
    </location>
</feature>
<dbReference type="PANTHER" id="PTHR12233">
    <property type="entry name" value="VACUOLAR PROTEIN SORTING 26 RELATED"/>
    <property type="match status" value="1"/>
</dbReference>
<protein>
    <recommendedName>
        <fullName evidence="4">Vacuolar protein sorting-associated protein 26C</fullName>
    </recommendedName>
</protein>
<dbReference type="GO" id="GO:0005768">
    <property type="term" value="C:endosome"/>
    <property type="evidence" value="ECO:0007669"/>
    <property type="project" value="UniProtKB-SubCell"/>
</dbReference>
<comment type="subunit">
    <text evidence="6">Component of the commander complex that is essential for endosomal recycling of transmembrane cargos; the commander complex is composed of the CCC subcomplex and the retriever subcomplex. Component of the heterotrimeric retriever complex consisting of VPS26C, VPS29 and VPS35L; within the complex interacts with VPS35L. Interacts with SNX17 (via C-terminus); the interaction is direct and associates SNX17 with the retriever complex. Interacts with SNX31; the interaction is direct.</text>
</comment>
<evidence type="ECO:0000256" key="5">
    <source>
        <dbReference type="ARBA" id="ARBA00093280"/>
    </source>
</evidence>
<dbReference type="SUPFAM" id="SSF81296">
    <property type="entry name" value="E set domains"/>
    <property type="match status" value="1"/>
</dbReference>
<evidence type="ECO:0000256" key="6">
    <source>
        <dbReference type="ARBA" id="ARBA00093474"/>
    </source>
</evidence>
<dbReference type="InterPro" id="IPR014752">
    <property type="entry name" value="Arrestin-like_C"/>
</dbReference>
<dbReference type="Gene3D" id="2.60.40.640">
    <property type="match status" value="2"/>
</dbReference>
<evidence type="ECO:0000256" key="7">
    <source>
        <dbReference type="SAM" id="Phobius"/>
    </source>
</evidence>
<comment type="similarity">
    <text evidence="2">Belongs to the VPS26 family.</text>
</comment>
<evidence type="ECO:0000256" key="4">
    <source>
        <dbReference type="ARBA" id="ARBA00067597"/>
    </source>
</evidence>
<comment type="subcellular location">
    <subcellularLocation>
        <location evidence="1">Endosome</location>
    </subcellularLocation>
</comment>
<keyword evidence="7" id="KW-0812">Transmembrane</keyword>
<reference evidence="9" key="1">
    <citation type="journal article" date="2013" name="Genome Biol.">
        <title>Draft genome of the mountain pine beetle, Dendroctonus ponderosae Hopkins, a major forest pest.</title>
        <authorList>
            <person name="Keeling C.I."/>
            <person name="Yuen M.M."/>
            <person name="Liao N.Y."/>
            <person name="Docking T.R."/>
            <person name="Chan S.K."/>
            <person name="Taylor G.A."/>
            <person name="Palmquist D.L."/>
            <person name="Jackman S.D."/>
            <person name="Nguyen A."/>
            <person name="Li M."/>
            <person name="Henderson H."/>
            <person name="Janes J.K."/>
            <person name="Zhao Y."/>
            <person name="Pandoh P."/>
            <person name="Moore R."/>
            <person name="Sperling F.A."/>
            <person name="Huber D.P."/>
            <person name="Birol I."/>
            <person name="Jones S.J."/>
            <person name="Bohlmann J."/>
        </authorList>
    </citation>
    <scope>NUCLEOTIDE SEQUENCE</scope>
</reference>
<dbReference type="FunFam" id="2.60.40.640:FF:000009">
    <property type="entry name" value="Down syndrome critical region protein 3"/>
    <property type="match status" value="1"/>
</dbReference>
<keyword evidence="7" id="KW-0472">Membrane</keyword>
<dbReference type="GO" id="GO:0006886">
    <property type="term" value="P:intracellular protein transport"/>
    <property type="evidence" value="ECO:0007669"/>
    <property type="project" value="InterPro"/>
</dbReference>
<keyword evidence="9" id="KW-1185">Reference proteome</keyword>
<sequence length="363" mass="40603">MPRRRKYLNLPLATVRRQLIPSTSVYSVSKLVYLQLCMLKNNNYLSPVIILSIIIVIKFTNMSISLDIKLKRADKIYTEGETISGVMIISSSSDFKHDGICLTVEGCVNLQISSKNVGILEAFYNSVKPIQLVNITCDVSGSGRLPAGVTEIPFQIPLKAMSSKSLYETYHGVYVNISYSIRCDIRRSFLAKDLQTCQQFLVQYKLNSSNCPQLPLKDNRKSVTFELSPAKLSSGSSDAPDFLLRGYIDTVCCSITKPFKGRLCIVKCAAPARSIELQLVRVETCGCAEGYAREATEIQNLQIGDGDIPQNIPIPIYMVFPRLFTCPTLITTNFKIEFEINIVVVFDNNHLITNNFPIILVRD</sequence>
<comment type="function">
    <text evidence="5">Component of the commander complex that is essential for endosomal recycling of transmembrane cargos; the commander complex is composed of the CCC subcomplex and the retriever subcomplex. Component of the retriever complex, which is a heterotrimeric complex related to retromer cargo-selective complex (CSC) and essential for retromer-independent retrieval and recycling of numerous cargos such as integrin alpha-5/beta-1 (ITGA5:ITGB1). The recruitment of the retriever complex to the endosomal membrane involves CCC and WASH complexes. In the endosomes, drives the retriever and recycling of NxxY-motif-containing cargo proteins by coupling to SNX17, a cargo essential for the homeostatic maintenance of numerous cell surface proteins associated with processes that include cell migration, cell adhesion, nutrient supply and cell signaling.</text>
</comment>
<evidence type="ECO:0000256" key="1">
    <source>
        <dbReference type="ARBA" id="ARBA00004177"/>
    </source>
</evidence>
<dbReference type="GeneID" id="109544883"/>
<keyword evidence="7" id="KW-1133">Transmembrane helix</keyword>
<dbReference type="Proteomes" id="UP000019118">
    <property type="component" value="Unassembled WGS sequence"/>
</dbReference>
<name>A0AAR5QCB0_DENPD</name>
<keyword evidence="3" id="KW-0967">Endosome</keyword>
<dbReference type="FunFam" id="2.60.40.640:FF:000024">
    <property type="entry name" value="Down syndrome critical region protein 3"/>
    <property type="match status" value="1"/>
</dbReference>
<evidence type="ECO:0000256" key="2">
    <source>
        <dbReference type="ARBA" id="ARBA00009100"/>
    </source>
</evidence>
<evidence type="ECO:0000256" key="3">
    <source>
        <dbReference type="ARBA" id="ARBA00022753"/>
    </source>
</evidence>
<evidence type="ECO:0000313" key="8">
    <source>
        <dbReference type="EnsemblMetazoa" id="XP_019770855.1"/>
    </source>
</evidence>
<dbReference type="InterPro" id="IPR028934">
    <property type="entry name" value="Vps26-related"/>
</dbReference>
<evidence type="ECO:0000313" key="9">
    <source>
        <dbReference type="Proteomes" id="UP000019118"/>
    </source>
</evidence>